<evidence type="ECO:0000313" key="3">
    <source>
        <dbReference type="Proteomes" id="UP000186004"/>
    </source>
</evidence>
<protein>
    <recommendedName>
        <fullName evidence="4">DUF1622 domain-containing protein</fullName>
    </recommendedName>
</protein>
<dbReference type="EMBL" id="FTNF01000015">
    <property type="protein sequence ID" value="SIR70558.1"/>
    <property type="molecule type" value="Genomic_DNA"/>
</dbReference>
<organism evidence="2 3">
    <name type="scientific">Micromonospora avicenniae</name>
    <dbReference type="NCBI Taxonomy" id="1198245"/>
    <lineage>
        <taxon>Bacteria</taxon>
        <taxon>Bacillati</taxon>
        <taxon>Actinomycetota</taxon>
        <taxon>Actinomycetes</taxon>
        <taxon>Micromonosporales</taxon>
        <taxon>Micromonosporaceae</taxon>
        <taxon>Micromonospora</taxon>
    </lineage>
</organism>
<dbReference type="RefSeq" id="WP_076472618.1">
    <property type="nucleotide sequence ID" value="NZ_FTNF01000015.1"/>
</dbReference>
<feature type="region of interest" description="Disordered" evidence="1">
    <location>
        <begin position="76"/>
        <end position="110"/>
    </location>
</feature>
<sequence length="110" mass="11448">MTSLLVAVVTGLALLSGAAVLVGSGRPLPAVRVLLDLLTAAGVLRLASGRSWDALAVAVFIILLRQLVWASLSNASPWPRRQSSAPLRDRRSPPTVGGRGEAGESGRVTR</sequence>
<dbReference type="STRING" id="1198245.SAMN05444858_1158"/>
<proteinExistence type="predicted"/>
<dbReference type="AlphaFoldDB" id="A0A1N7D3U1"/>
<reference evidence="2 3" key="1">
    <citation type="submission" date="2017-01" db="EMBL/GenBank/DDBJ databases">
        <authorList>
            <person name="Mah S.A."/>
            <person name="Swanson W.J."/>
            <person name="Moy G.W."/>
            <person name="Vacquier V.D."/>
        </authorList>
    </citation>
    <scope>NUCLEOTIDE SEQUENCE [LARGE SCALE GENOMIC DNA]</scope>
    <source>
        <strain evidence="2 3">DSM 45758</strain>
    </source>
</reference>
<feature type="compositionally biased region" description="Polar residues" evidence="1">
    <location>
        <begin position="76"/>
        <end position="85"/>
    </location>
</feature>
<dbReference type="Proteomes" id="UP000186004">
    <property type="component" value="Unassembled WGS sequence"/>
</dbReference>
<accession>A0A1N7D3U1</accession>
<evidence type="ECO:0000256" key="1">
    <source>
        <dbReference type="SAM" id="MobiDB-lite"/>
    </source>
</evidence>
<keyword evidence="3" id="KW-1185">Reference proteome</keyword>
<evidence type="ECO:0008006" key="4">
    <source>
        <dbReference type="Google" id="ProtNLM"/>
    </source>
</evidence>
<gene>
    <name evidence="2" type="ORF">SAMN05444858_1158</name>
</gene>
<evidence type="ECO:0000313" key="2">
    <source>
        <dbReference type="EMBL" id="SIR70558.1"/>
    </source>
</evidence>
<name>A0A1N7D3U1_9ACTN</name>